<comment type="caution">
    <text evidence="1">The sequence shown here is derived from an EMBL/GenBank/DDBJ whole genome shotgun (WGS) entry which is preliminary data.</text>
</comment>
<dbReference type="AlphaFoldDB" id="A0A5C7G518"/>
<name>A0A5C7G518_9BURK</name>
<keyword evidence="2" id="KW-1185">Reference proteome</keyword>
<accession>A0A5C7G518</accession>
<reference evidence="1 2" key="1">
    <citation type="submission" date="2019-08" db="EMBL/GenBank/DDBJ databases">
        <title>Massilia golmudensis sp. nov., isolated from sand in the Qinghai-Tibetan Plateau.</title>
        <authorList>
            <person name="Zhang B."/>
        </authorList>
    </citation>
    <scope>NUCLEOTIDE SEQUENCE [LARGE SCALE GENOMIC DNA]</scope>
    <source>
        <strain evidence="1 2">GEM5</strain>
    </source>
</reference>
<evidence type="ECO:0000313" key="2">
    <source>
        <dbReference type="Proteomes" id="UP000321413"/>
    </source>
</evidence>
<dbReference type="Proteomes" id="UP000321413">
    <property type="component" value="Unassembled WGS sequence"/>
</dbReference>
<evidence type="ECO:0008006" key="3">
    <source>
        <dbReference type="Google" id="ProtNLM"/>
    </source>
</evidence>
<proteinExistence type="predicted"/>
<protein>
    <recommendedName>
        <fullName evidence="3">Nucleotidyltransferase domain-containing protein</fullName>
    </recommendedName>
</protein>
<organism evidence="1 2">
    <name type="scientific">Massilia arenae</name>
    <dbReference type="NCBI Taxonomy" id="2603288"/>
    <lineage>
        <taxon>Bacteria</taxon>
        <taxon>Pseudomonadati</taxon>
        <taxon>Pseudomonadota</taxon>
        <taxon>Betaproteobacteria</taxon>
        <taxon>Burkholderiales</taxon>
        <taxon>Oxalobacteraceae</taxon>
        <taxon>Telluria group</taxon>
        <taxon>Massilia</taxon>
    </lineage>
</organism>
<dbReference type="EMBL" id="VPFD01000009">
    <property type="protein sequence ID" value="TXF99983.1"/>
    <property type="molecule type" value="Genomic_DNA"/>
</dbReference>
<sequence>MMEIYIFGSRGPSNCFKLDSDIDVVVVEAAGGKSDDFQNLTSRFKQFALEHSTNRAGLDLFYLSDIAENPPILESVYDFGDRTISFADAQEFQDFRKTWKAITEADLMITVINAQNNSR</sequence>
<dbReference type="RefSeq" id="WP_147934660.1">
    <property type="nucleotide sequence ID" value="NZ_VPFD01000009.1"/>
</dbReference>
<evidence type="ECO:0000313" key="1">
    <source>
        <dbReference type="EMBL" id="TXF99983.1"/>
    </source>
</evidence>
<gene>
    <name evidence="1" type="ORF">FVD38_09865</name>
</gene>